<evidence type="ECO:0000313" key="2">
    <source>
        <dbReference type="EMBL" id="GMH04683.1"/>
    </source>
</evidence>
<keyword evidence="1" id="KW-1133">Transmembrane helix</keyword>
<protein>
    <submittedName>
        <fullName evidence="2">Uncharacterized protein</fullName>
    </submittedName>
</protein>
<comment type="caution">
    <text evidence="2">The sequence shown here is derived from an EMBL/GenBank/DDBJ whole genome shotgun (WGS) entry which is preliminary data.</text>
</comment>
<sequence length="139" mass="16603">MYIIYIYGGDNTEAEHHPRHGQKTQQLHICYEVNFCPLRDPDARVLPTGLLRRASLLRLPFLRFLMCLSLYPIFLSALISFTIIFLYFLSMEIQSLCLQEKEPRFDGAWPLRLEFVNFRFQVFTTYFTLIFSFLFCFCF</sequence>
<reference evidence="2" key="1">
    <citation type="submission" date="2023-05" db="EMBL/GenBank/DDBJ databases">
        <title>Nepenthes gracilis genome sequencing.</title>
        <authorList>
            <person name="Fukushima K."/>
        </authorList>
    </citation>
    <scope>NUCLEOTIDE SEQUENCE</scope>
    <source>
        <strain evidence="2">SING2019-196</strain>
    </source>
</reference>
<gene>
    <name evidence="2" type="ORF">Nepgr_006523</name>
</gene>
<keyword evidence="1" id="KW-0472">Membrane</keyword>
<proteinExistence type="predicted"/>
<organism evidence="2 3">
    <name type="scientific">Nepenthes gracilis</name>
    <name type="common">Slender pitcher plant</name>
    <dbReference type="NCBI Taxonomy" id="150966"/>
    <lineage>
        <taxon>Eukaryota</taxon>
        <taxon>Viridiplantae</taxon>
        <taxon>Streptophyta</taxon>
        <taxon>Embryophyta</taxon>
        <taxon>Tracheophyta</taxon>
        <taxon>Spermatophyta</taxon>
        <taxon>Magnoliopsida</taxon>
        <taxon>eudicotyledons</taxon>
        <taxon>Gunneridae</taxon>
        <taxon>Pentapetalae</taxon>
        <taxon>Caryophyllales</taxon>
        <taxon>Nepenthaceae</taxon>
        <taxon>Nepenthes</taxon>
    </lineage>
</organism>
<keyword evidence="1" id="KW-0812">Transmembrane</keyword>
<keyword evidence="3" id="KW-1185">Reference proteome</keyword>
<evidence type="ECO:0000256" key="1">
    <source>
        <dbReference type="SAM" id="Phobius"/>
    </source>
</evidence>
<feature type="transmembrane region" description="Helical" evidence="1">
    <location>
        <begin position="118"/>
        <end position="138"/>
    </location>
</feature>
<evidence type="ECO:0000313" key="3">
    <source>
        <dbReference type="Proteomes" id="UP001279734"/>
    </source>
</evidence>
<name>A0AAD3S580_NEPGR</name>
<dbReference type="AlphaFoldDB" id="A0AAD3S580"/>
<dbReference type="EMBL" id="BSYO01000005">
    <property type="protein sequence ID" value="GMH04683.1"/>
    <property type="molecule type" value="Genomic_DNA"/>
</dbReference>
<accession>A0AAD3S580</accession>
<dbReference type="Proteomes" id="UP001279734">
    <property type="component" value="Unassembled WGS sequence"/>
</dbReference>
<feature type="transmembrane region" description="Helical" evidence="1">
    <location>
        <begin position="61"/>
        <end position="89"/>
    </location>
</feature>